<reference evidence="7 8" key="1">
    <citation type="submission" date="2019-03" db="EMBL/GenBank/DDBJ databases">
        <title>Genomic Encyclopedia of Type Strains, Phase IV (KMG-IV): sequencing the most valuable type-strain genomes for metagenomic binning, comparative biology and taxonomic classification.</title>
        <authorList>
            <person name="Goeker M."/>
        </authorList>
    </citation>
    <scope>NUCLEOTIDE SEQUENCE [LARGE SCALE GENOMIC DNA]</scope>
    <source>
        <strain evidence="7 8">DSM 25082</strain>
    </source>
</reference>
<evidence type="ECO:0000313" key="8">
    <source>
        <dbReference type="Proteomes" id="UP000295357"/>
    </source>
</evidence>
<keyword evidence="3 7" id="KW-0238">DNA-binding</keyword>
<gene>
    <name evidence="7" type="ORF">DFR39_101511</name>
</gene>
<evidence type="ECO:0000313" key="7">
    <source>
        <dbReference type="EMBL" id="TDP13037.1"/>
    </source>
</evidence>
<evidence type="ECO:0000256" key="4">
    <source>
        <dbReference type="ARBA" id="ARBA00023159"/>
    </source>
</evidence>
<sequence>MSPSPALNLRNLRYFAAAYEARSALAAARRCHVSQPAISAAIAQLEAELGQRLFVRQQRGLAPTPAAQRLYPMAQRLLADAQAMAAAFRPAETRPRLSLGLQASLSPALCGQLLAALREGIAHLELRLLAPEDGDTPEVWLGARGCAPAGLGAFEPLWQEDYVLLLPADHPLARQPRLQPSDLVGQPFVERCHCERVADWREALAALRPRVCAQVHSEEWALALVAAGVGLSIAPRPLGPLPPGLVLRQDVAALQGQRREIGLAHAGSAEGLLPRVLEVARAWGGPALSRAA</sequence>
<dbReference type="Proteomes" id="UP000295357">
    <property type="component" value="Unassembled WGS sequence"/>
</dbReference>
<dbReference type="PROSITE" id="PS50931">
    <property type="entry name" value="HTH_LYSR"/>
    <property type="match status" value="1"/>
</dbReference>
<dbReference type="AlphaFoldDB" id="A0A4V3CK90"/>
<dbReference type="FunFam" id="1.10.10.10:FF:000001">
    <property type="entry name" value="LysR family transcriptional regulator"/>
    <property type="match status" value="1"/>
</dbReference>
<keyword evidence="4" id="KW-0010">Activator</keyword>
<name>A0A4V3CK90_9BURK</name>
<dbReference type="Gene3D" id="1.10.10.10">
    <property type="entry name" value="Winged helix-like DNA-binding domain superfamily/Winged helix DNA-binding domain"/>
    <property type="match status" value="1"/>
</dbReference>
<dbReference type="InterPro" id="IPR036388">
    <property type="entry name" value="WH-like_DNA-bd_sf"/>
</dbReference>
<dbReference type="GO" id="GO:0003700">
    <property type="term" value="F:DNA-binding transcription factor activity"/>
    <property type="evidence" value="ECO:0007669"/>
    <property type="project" value="InterPro"/>
</dbReference>
<dbReference type="InterPro" id="IPR005119">
    <property type="entry name" value="LysR_subst-bd"/>
</dbReference>
<dbReference type="Gene3D" id="3.40.190.10">
    <property type="entry name" value="Periplasmic binding protein-like II"/>
    <property type="match status" value="2"/>
</dbReference>
<dbReference type="PRINTS" id="PR00039">
    <property type="entry name" value="HTHLYSR"/>
</dbReference>
<accession>A0A4V3CK90</accession>
<evidence type="ECO:0000256" key="3">
    <source>
        <dbReference type="ARBA" id="ARBA00023125"/>
    </source>
</evidence>
<dbReference type="Pfam" id="PF00126">
    <property type="entry name" value="HTH_1"/>
    <property type="match status" value="1"/>
</dbReference>
<dbReference type="InterPro" id="IPR000847">
    <property type="entry name" value="LysR_HTH_N"/>
</dbReference>
<keyword evidence="2" id="KW-0805">Transcription regulation</keyword>
<dbReference type="PANTHER" id="PTHR30346">
    <property type="entry name" value="TRANSCRIPTIONAL DUAL REGULATOR HCAR-RELATED"/>
    <property type="match status" value="1"/>
</dbReference>
<evidence type="ECO:0000259" key="6">
    <source>
        <dbReference type="PROSITE" id="PS50931"/>
    </source>
</evidence>
<evidence type="ECO:0000256" key="1">
    <source>
        <dbReference type="ARBA" id="ARBA00009437"/>
    </source>
</evidence>
<comment type="similarity">
    <text evidence="1">Belongs to the LysR transcriptional regulatory family.</text>
</comment>
<dbReference type="CDD" id="cd05466">
    <property type="entry name" value="PBP2_LTTR_substrate"/>
    <property type="match status" value="1"/>
</dbReference>
<dbReference type="Pfam" id="PF03466">
    <property type="entry name" value="LysR_substrate"/>
    <property type="match status" value="1"/>
</dbReference>
<keyword evidence="8" id="KW-1185">Reference proteome</keyword>
<dbReference type="RefSeq" id="WP_133601953.1">
    <property type="nucleotide sequence ID" value="NZ_JAUFPJ010000001.1"/>
</dbReference>
<evidence type="ECO:0000256" key="2">
    <source>
        <dbReference type="ARBA" id="ARBA00023015"/>
    </source>
</evidence>
<dbReference type="SUPFAM" id="SSF53850">
    <property type="entry name" value="Periplasmic binding protein-like II"/>
    <property type="match status" value="1"/>
</dbReference>
<organism evidence="7 8">
    <name type="scientific">Roseateles asaccharophilus</name>
    <dbReference type="NCBI Taxonomy" id="582607"/>
    <lineage>
        <taxon>Bacteria</taxon>
        <taxon>Pseudomonadati</taxon>
        <taxon>Pseudomonadota</taxon>
        <taxon>Betaproteobacteria</taxon>
        <taxon>Burkholderiales</taxon>
        <taxon>Sphaerotilaceae</taxon>
        <taxon>Roseateles</taxon>
    </lineage>
</organism>
<evidence type="ECO:0000256" key="5">
    <source>
        <dbReference type="ARBA" id="ARBA00023163"/>
    </source>
</evidence>
<keyword evidence="5" id="KW-0804">Transcription</keyword>
<comment type="caution">
    <text evidence="7">The sequence shown here is derived from an EMBL/GenBank/DDBJ whole genome shotgun (WGS) entry which is preliminary data.</text>
</comment>
<dbReference type="SUPFAM" id="SSF46785">
    <property type="entry name" value="Winged helix' DNA-binding domain"/>
    <property type="match status" value="1"/>
</dbReference>
<protein>
    <submittedName>
        <fullName evidence="7">DNA-binding transcriptional LysR family regulator</fullName>
    </submittedName>
</protein>
<dbReference type="InterPro" id="IPR036390">
    <property type="entry name" value="WH_DNA-bd_sf"/>
</dbReference>
<dbReference type="GO" id="GO:0003677">
    <property type="term" value="F:DNA binding"/>
    <property type="evidence" value="ECO:0007669"/>
    <property type="project" value="UniProtKB-KW"/>
</dbReference>
<feature type="domain" description="HTH lysR-type" evidence="6">
    <location>
        <begin position="7"/>
        <end position="64"/>
    </location>
</feature>
<dbReference type="EMBL" id="SNXE01000001">
    <property type="protein sequence ID" value="TDP13037.1"/>
    <property type="molecule type" value="Genomic_DNA"/>
</dbReference>
<dbReference type="GO" id="GO:0032993">
    <property type="term" value="C:protein-DNA complex"/>
    <property type="evidence" value="ECO:0007669"/>
    <property type="project" value="TreeGrafter"/>
</dbReference>
<dbReference type="OrthoDB" id="9067838at2"/>
<proteinExistence type="inferred from homology"/>
<dbReference type="PANTHER" id="PTHR30346:SF26">
    <property type="entry name" value="HYDROGEN PEROXIDE-INDUCIBLE GENES ACTIVATOR"/>
    <property type="match status" value="1"/>
</dbReference>